<organism evidence="1 2">
    <name type="scientific">Eumeta variegata</name>
    <name type="common">Bagworm moth</name>
    <name type="synonym">Eumeta japonica</name>
    <dbReference type="NCBI Taxonomy" id="151549"/>
    <lineage>
        <taxon>Eukaryota</taxon>
        <taxon>Metazoa</taxon>
        <taxon>Ecdysozoa</taxon>
        <taxon>Arthropoda</taxon>
        <taxon>Hexapoda</taxon>
        <taxon>Insecta</taxon>
        <taxon>Pterygota</taxon>
        <taxon>Neoptera</taxon>
        <taxon>Endopterygota</taxon>
        <taxon>Lepidoptera</taxon>
        <taxon>Glossata</taxon>
        <taxon>Ditrysia</taxon>
        <taxon>Tineoidea</taxon>
        <taxon>Psychidae</taxon>
        <taxon>Oiketicinae</taxon>
        <taxon>Eumeta</taxon>
    </lineage>
</organism>
<keyword evidence="2" id="KW-1185">Reference proteome</keyword>
<protein>
    <submittedName>
        <fullName evidence="1">Uncharacterized protein</fullName>
    </submittedName>
</protein>
<dbReference type="AlphaFoldDB" id="A0A4C1W6G5"/>
<evidence type="ECO:0000313" key="2">
    <source>
        <dbReference type="Proteomes" id="UP000299102"/>
    </source>
</evidence>
<dbReference type="EMBL" id="BGZK01000469">
    <property type="protein sequence ID" value="GBP45677.1"/>
    <property type="molecule type" value="Genomic_DNA"/>
</dbReference>
<reference evidence="1 2" key="1">
    <citation type="journal article" date="2019" name="Commun. Biol.">
        <title>The bagworm genome reveals a unique fibroin gene that provides high tensile strength.</title>
        <authorList>
            <person name="Kono N."/>
            <person name="Nakamura H."/>
            <person name="Ohtoshi R."/>
            <person name="Tomita M."/>
            <person name="Numata K."/>
            <person name="Arakawa K."/>
        </authorList>
    </citation>
    <scope>NUCLEOTIDE SEQUENCE [LARGE SCALE GENOMIC DNA]</scope>
</reference>
<accession>A0A4C1W6G5</accession>
<name>A0A4C1W6G5_EUMVA</name>
<evidence type="ECO:0000313" key="1">
    <source>
        <dbReference type="EMBL" id="GBP45677.1"/>
    </source>
</evidence>
<dbReference type="Proteomes" id="UP000299102">
    <property type="component" value="Unassembled WGS sequence"/>
</dbReference>
<gene>
    <name evidence="1" type="ORF">EVAR_35945_1</name>
</gene>
<proteinExistence type="predicted"/>
<sequence>MREGKSLRIIRKRNGAYLTSQCPLEGLLERSRRIRIKSSPLDFVTGWRRRSLAAFGPRRAGRRLKV</sequence>
<comment type="caution">
    <text evidence="1">The sequence shown here is derived from an EMBL/GenBank/DDBJ whole genome shotgun (WGS) entry which is preliminary data.</text>
</comment>